<keyword evidence="2" id="KW-0614">Plasmid</keyword>
<geneLocation type="plasmid" evidence="2 3">
    <name>pRt1078</name>
</geneLocation>
<dbReference type="InterPro" id="IPR029044">
    <property type="entry name" value="Nucleotide-diphossugar_trans"/>
</dbReference>
<evidence type="ECO:0000313" key="3">
    <source>
        <dbReference type="Proteomes" id="UP000249499"/>
    </source>
</evidence>
<evidence type="ECO:0000259" key="1">
    <source>
        <dbReference type="Pfam" id="PF00535"/>
    </source>
</evidence>
<organism evidence="2 3">
    <name type="scientific">Rhizobium tumorigenes</name>
    <dbReference type="NCBI Taxonomy" id="2041385"/>
    <lineage>
        <taxon>Bacteria</taxon>
        <taxon>Pseudomonadati</taxon>
        <taxon>Pseudomonadota</taxon>
        <taxon>Alphaproteobacteria</taxon>
        <taxon>Hyphomicrobiales</taxon>
        <taxon>Rhizobiaceae</taxon>
        <taxon>Rhizobium/Agrobacterium group</taxon>
        <taxon>Rhizobium</taxon>
    </lineage>
</organism>
<gene>
    <name evidence="2" type="ORF">PR017_20970</name>
</gene>
<dbReference type="RefSeq" id="WP_111219058.1">
    <property type="nucleotide sequence ID" value="NZ_CP117256.1"/>
</dbReference>
<dbReference type="KEGG" id="rtu:PR017_20970"/>
<name>A0AAF1KS92_9HYPH</name>
<dbReference type="Pfam" id="PF00535">
    <property type="entry name" value="Glycos_transf_2"/>
    <property type="match status" value="1"/>
</dbReference>
<sequence>MIADGKPLFSVIITCYNYKDYVAIAIESVLNQPIADFELIVVNDGSTDTSWSVISRYSDRLIGINTENRGFIAACLTGLSASRGQYVLFLDADDVLDKDALLTVSRYLGPDVAKIQYMLQPIDAQGHEIGDAFPRLRPGYDNREMIASINRHGYYPTPPTSGNIYRRDVYFTIGAIDYDFGIDGIAYLAAPFKGRVVHIDRALGKYRIHNNNMSGFGSSSHLGMEKEIRVFRLRLAHLERLSRDGAFLDGVVFKMKLDYLYLVEREVFAKILSRERMNFSLLRRYCKQIVQSTSSVDLLSRFLLAGTLFLLPNGAARAVVEFSINPKKNSTVRTMIKRLVRG</sequence>
<reference evidence="3" key="2">
    <citation type="journal article" date="2023" name="MicrobiologyOpen">
        <title>Genomics of the tumorigenes clade of the family Rhizobiaceae and description of Rhizobium rhododendri sp. nov.</title>
        <authorList>
            <person name="Kuzmanovic N."/>
            <person name="diCenzo G.C."/>
            <person name="Bunk B."/>
            <person name="Sproeer C."/>
            <person name="Fruehling A."/>
            <person name="Neumann-Schaal M."/>
            <person name="Overmann J."/>
            <person name="Smalla K."/>
        </authorList>
    </citation>
    <scope>NUCLEOTIDE SEQUENCE [LARGE SCALE GENOMIC DNA]</scope>
    <source>
        <strain evidence="3">1078</strain>
        <plasmid evidence="3">pRt1078</plasmid>
    </source>
</reference>
<dbReference type="Proteomes" id="UP000249499">
    <property type="component" value="Plasmid pRt1078"/>
</dbReference>
<proteinExistence type="predicted"/>
<dbReference type="PANTHER" id="PTHR22916:SF3">
    <property type="entry name" value="UDP-GLCNAC:BETAGAL BETA-1,3-N-ACETYLGLUCOSAMINYLTRANSFERASE-LIKE PROTEIN 1"/>
    <property type="match status" value="1"/>
</dbReference>
<protein>
    <submittedName>
        <fullName evidence="2">Glycosyltransferase family 2 protein</fullName>
    </submittedName>
</protein>
<dbReference type="InterPro" id="IPR001173">
    <property type="entry name" value="Glyco_trans_2-like"/>
</dbReference>
<dbReference type="EMBL" id="CP117256">
    <property type="protein sequence ID" value="WFR97662.1"/>
    <property type="molecule type" value="Genomic_DNA"/>
</dbReference>
<dbReference type="AlphaFoldDB" id="A0AAF1KS92"/>
<evidence type="ECO:0000313" key="2">
    <source>
        <dbReference type="EMBL" id="WFR97662.1"/>
    </source>
</evidence>
<accession>A0AAF1KS92</accession>
<feature type="domain" description="Glycosyltransferase 2-like" evidence="1">
    <location>
        <begin position="10"/>
        <end position="104"/>
    </location>
</feature>
<dbReference type="Gene3D" id="3.90.550.10">
    <property type="entry name" value="Spore Coat Polysaccharide Biosynthesis Protein SpsA, Chain A"/>
    <property type="match status" value="1"/>
</dbReference>
<keyword evidence="3" id="KW-1185">Reference proteome</keyword>
<dbReference type="GO" id="GO:0016758">
    <property type="term" value="F:hexosyltransferase activity"/>
    <property type="evidence" value="ECO:0007669"/>
    <property type="project" value="UniProtKB-ARBA"/>
</dbReference>
<dbReference type="CDD" id="cd00761">
    <property type="entry name" value="Glyco_tranf_GTA_type"/>
    <property type="match status" value="1"/>
</dbReference>
<dbReference type="PANTHER" id="PTHR22916">
    <property type="entry name" value="GLYCOSYLTRANSFERASE"/>
    <property type="match status" value="1"/>
</dbReference>
<dbReference type="SUPFAM" id="SSF53448">
    <property type="entry name" value="Nucleotide-diphospho-sugar transferases"/>
    <property type="match status" value="1"/>
</dbReference>
<reference evidence="2 3" key="1">
    <citation type="journal article" date="2018" name="Sci. Rep.">
        <title>Rhizobium tumorigenes sp. nov., a novel plant tumorigenic bacterium isolated from cane gall tumors on thornless blackberry.</title>
        <authorList>
            <person name="Kuzmanovi N."/>
            <person name="Smalla K."/>
            <person name="Gronow S."/>
            <person name="PuBawska J."/>
        </authorList>
    </citation>
    <scope>NUCLEOTIDE SEQUENCE [LARGE SCALE GENOMIC DNA]</scope>
    <source>
        <strain evidence="2 3">1078</strain>
    </source>
</reference>